<dbReference type="OrthoDB" id="121776at2"/>
<keyword evidence="4" id="KW-1185">Reference proteome</keyword>
<keyword evidence="1" id="KW-0732">Signal</keyword>
<evidence type="ECO:0000313" key="3">
    <source>
        <dbReference type="EMBL" id="THH38017.1"/>
    </source>
</evidence>
<dbReference type="Pfam" id="PF10077">
    <property type="entry name" value="DUF2314"/>
    <property type="match status" value="1"/>
</dbReference>
<dbReference type="Proteomes" id="UP000306602">
    <property type="component" value="Unassembled WGS sequence"/>
</dbReference>
<comment type="caution">
    <text evidence="3">The sequence shown here is derived from an EMBL/GenBank/DDBJ whole genome shotgun (WGS) entry which is preliminary data.</text>
</comment>
<dbReference type="InterPro" id="IPR018756">
    <property type="entry name" value="DUF2314"/>
</dbReference>
<feature type="signal peptide" evidence="1">
    <location>
        <begin position="1"/>
        <end position="21"/>
    </location>
</feature>
<gene>
    <name evidence="3" type="ORF">E4Z66_00085</name>
</gene>
<proteinExistence type="predicted"/>
<sequence length="167" mass="18170">MRKLLALIAICACLASASAITADSGNMYVYPDGHDSAMLDAIEEARGTLPKALAAASTGARSFAPSLTLKVTFEVESGAEHIWLDTIRRRGKGFSGRLANEPRYIQNARLGTVMRFDEGAIMDWSLLASDGRAFGHYSTRVLLQKLPAAQAAEYRKILTRTPTPPNW</sequence>
<feature type="domain" description="DUF2314" evidence="2">
    <location>
        <begin position="35"/>
        <end position="156"/>
    </location>
</feature>
<name>A0A4S4NH77_9RHOB</name>
<accession>A0A4S4NH77</accession>
<evidence type="ECO:0000313" key="4">
    <source>
        <dbReference type="Proteomes" id="UP000306602"/>
    </source>
</evidence>
<reference evidence="3 4" key="1">
    <citation type="submission" date="2019-04" db="EMBL/GenBank/DDBJ databases">
        <title>Shimia ponticola sp. nov., isolated from seawater.</title>
        <authorList>
            <person name="Kim Y.-O."/>
            <person name="Yoon J.-H."/>
        </authorList>
    </citation>
    <scope>NUCLEOTIDE SEQUENCE [LARGE SCALE GENOMIC DNA]</scope>
    <source>
        <strain evidence="3 4">MYP11</strain>
    </source>
</reference>
<evidence type="ECO:0000256" key="1">
    <source>
        <dbReference type="SAM" id="SignalP"/>
    </source>
</evidence>
<dbReference type="AlphaFoldDB" id="A0A4S4NH77"/>
<organism evidence="3 4">
    <name type="scientific">Aliishimia ponticola</name>
    <dbReference type="NCBI Taxonomy" id="2499833"/>
    <lineage>
        <taxon>Bacteria</taxon>
        <taxon>Pseudomonadati</taxon>
        <taxon>Pseudomonadota</taxon>
        <taxon>Alphaproteobacteria</taxon>
        <taxon>Rhodobacterales</taxon>
        <taxon>Paracoccaceae</taxon>
        <taxon>Aliishimia</taxon>
    </lineage>
</organism>
<dbReference type="RefSeq" id="WP_136460909.1">
    <property type="nucleotide sequence ID" value="NZ_SRKY01000001.1"/>
</dbReference>
<dbReference type="EMBL" id="SRKY01000001">
    <property type="protein sequence ID" value="THH38017.1"/>
    <property type="molecule type" value="Genomic_DNA"/>
</dbReference>
<feature type="chain" id="PRO_5020869947" evidence="1">
    <location>
        <begin position="22"/>
        <end position="167"/>
    </location>
</feature>
<evidence type="ECO:0000259" key="2">
    <source>
        <dbReference type="Pfam" id="PF10077"/>
    </source>
</evidence>
<protein>
    <submittedName>
        <fullName evidence="3">DUF2314 domain-containing protein</fullName>
    </submittedName>
</protein>